<dbReference type="InterPro" id="IPR028087">
    <property type="entry name" value="Tad_N"/>
</dbReference>
<organism evidence="3 4">
    <name type="scientific">Pseudomonas fulva</name>
    <dbReference type="NCBI Taxonomy" id="47880"/>
    <lineage>
        <taxon>Bacteria</taxon>
        <taxon>Pseudomonadati</taxon>
        <taxon>Pseudomonadota</taxon>
        <taxon>Gammaproteobacteria</taxon>
        <taxon>Pseudomonadales</taxon>
        <taxon>Pseudomonadaceae</taxon>
        <taxon>Pseudomonas</taxon>
    </lineage>
</organism>
<comment type="caution">
    <text evidence="3">The sequence shown here is derived from an EMBL/GenBank/DDBJ whole genome shotgun (WGS) entry which is preliminary data.</text>
</comment>
<name>A0A0D0JVB0_9PSED</name>
<dbReference type="EMBL" id="JXQW01000035">
    <property type="protein sequence ID" value="KIP99495.1"/>
    <property type="molecule type" value="Genomic_DNA"/>
</dbReference>
<evidence type="ECO:0000256" key="1">
    <source>
        <dbReference type="SAM" id="Phobius"/>
    </source>
</evidence>
<accession>A0A0D0JVB0</accession>
<keyword evidence="1" id="KW-0472">Membrane</keyword>
<evidence type="ECO:0000259" key="2">
    <source>
        <dbReference type="Pfam" id="PF13400"/>
    </source>
</evidence>
<evidence type="ECO:0000313" key="4">
    <source>
        <dbReference type="Proteomes" id="UP000032068"/>
    </source>
</evidence>
<dbReference type="Pfam" id="PF13400">
    <property type="entry name" value="Tad"/>
    <property type="match status" value="1"/>
</dbReference>
<evidence type="ECO:0000313" key="3">
    <source>
        <dbReference type="EMBL" id="KIP99495.1"/>
    </source>
</evidence>
<keyword evidence="1" id="KW-1133">Transmembrane helix</keyword>
<dbReference type="RefSeq" id="WP_042554486.1">
    <property type="nucleotide sequence ID" value="NZ_JXQW01000035.1"/>
</dbReference>
<feature type="domain" description="Putative Flp pilus-assembly TadG-like N-terminal" evidence="2">
    <location>
        <begin position="13"/>
        <end position="55"/>
    </location>
</feature>
<protein>
    <recommendedName>
        <fullName evidence="2">Putative Flp pilus-assembly TadG-like N-terminal domain-containing protein</fullName>
    </recommendedName>
</protein>
<dbReference type="OrthoDB" id="5720484at2"/>
<sequence length="690" mass="71649">MERIRSDLQRQRGAFSILSAATLVMAILFLSLVVDTGRLYLEQRKLQKLADTAALESISRLAAGNCALDTVNAQLYALENATSYGFPGSDLQSLASSCASITIVDGLRVPTIDAGGRAVRVVTSSRVPASIIVRTGGLFGLPGNATVSLQAVAVAEKDSDPLTVFSVGSQLLDLNGNGVVPRLLKAAGVNLSGLTLLDADGLANAQVTPASLLQALGVNLGINQLRALTSEGLVDLVDTQIGVIGIQKLVDVSAKLVDHNQALAADIRALGSTLANSQLQNATVNLLATDDRPGLLKLVSGPGQAVGSALDAKLALGDVLSTGLMTAVQGRGLLVDQLNLLGLVKVQLGVVEPPAIGIGPVGTTAFNAQTRMHIDIDSSGVPLANSLLNILGTSIKLPIIIDLVSAKGEVTDIDCSRAEPEATIDVESTVGNICIGDMPNGTLWSTRASCTESNLQDASILRLLNVDLIKGKAAVPLIGTGTNPVRDEVTLAEDESEITQVNQLKIGDSIANLLSQVTRMLGLGVPKGADGSPGFTPAQAAQIADKYLAAHSSKDAIRDAMKKDGLTWPRPVLLLLDTTMPDEWHSKLSLVNCSTNKARCRDELITSLQTKPQGGLLNSVLTGLASSLGLGSNAQPLLLTILNPVIDLIKPLLNSVGTAVSSLLTSLGLELGKSEIKVHSISCGIPQLIR</sequence>
<proteinExistence type="predicted"/>
<dbReference type="Proteomes" id="UP000032068">
    <property type="component" value="Unassembled WGS sequence"/>
</dbReference>
<dbReference type="AlphaFoldDB" id="A0A0D0JVB0"/>
<reference evidence="3 4" key="1">
    <citation type="submission" date="2014-12" db="EMBL/GenBank/DDBJ databases">
        <title>16Stimator: statistical estimation of ribosomal gene copy numbers from draft genome assemblies.</title>
        <authorList>
            <person name="Perisin M.A."/>
            <person name="Vetter M."/>
            <person name="Gilbert J.A."/>
            <person name="Bergelson J."/>
        </authorList>
    </citation>
    <scope>NUCLEOTIDE SEQUENCE [LARGE SCALE GENOMIC DNA]</scope>
    <source>
        <strain evidence="3 4">MEJ086</strain>
    </source>
</reference>
<feature type="transmembrane region" description="Helical" evidence="1">
    <location>
        <begin position="12"/>
        <end position="34"/>
    </location>
</feature>
<keyword evidence="1" id="KW-0812">Transmembrane</keyword>
<gene>
    <name evidence="3" type="ORF">RU08_14175</name>
</gene>